<evidence type="ECO:0000259" key="5">
    <source>
        <dbReference type="PROSITE" id="PS50931"/>
    </source>
</evidence>
<accession>A0ABV8X1M6</accession>
<sequence length="291" mass="32525">MSLAKYEIFSTVVDEGSLSRAAEKLNLSQSAVSHAITGLEREWGFLLLSRGRSGIHLTQNGEQVLLIVREILKWDEQLTQEISKINGIEGGTVRIGTFTSVSVRWLPEILKSFNEQYPNIEVKLIEGDYIEIEHWVSTGAIDFGFVSLPTAQSLESIPLMKDRMQCLLPSEHPLANKKSIPPILLKDEDFIVSKKGSDNDVNRVFKKTGLKPKIKFELGDDQAIISMVANGLGVSILPELILYQVPKNLRIIPVEGEFYRTIGLTTVSLKTISPAAKKMIDYIKQVVENFN</sequence>
<keyword evidence="2" id="KW-0805">Transcription regulation</keyword>
<gene>
    <name evidence="6" type="ORF">ACFOZY_00380</name>
</gene>
<protein>
    <submittedName>
        <fullName evidence="6">LysR family transcriptional regulator</fullName>
    </submittedName>
</protein>
<dbReference type="CDD" id="cd05466">
    <property type="entry name" value="PBP2_LTTR_substrate"/>
    <property type="match status" value="1"/>
</dbReference>
<keyword evidence="4" id="KW-0804">Transcription</keyword>
<dbReference type="EMBL" id="JBHSEC010000001">
    <property type="protein sequence ID" value="MFC4408880.1"/>
    <property type="molecule type" value="Genomic_DNA"/>
</dbReference>
<dbReference type="InterPro" id="IPR000847">
    <property type="entry name" value="LysR_HTH_N"/>
</dbReference>
<evidence type="ECO:0000256" key="3">
    <source>
        <dbReference type="ARBA" id="ARBA00023125"/>
    </source>
</evidence>
<comment type="caution">
    <text evidence="6">The sequence shown here is derived from an EMBL/GenBank/DDBJ whole genome shotgun (WGS) entry which is preliminary data.</text>
</comment>
<dbReference type="Pfam" id="PF03466">
    <property type="entry name" value="LysR_substrate"/>
    <property type="match status" value="1"/>
</dbReference>
<evidence type="ECO:0000256" key="2">
    <source>
        <dbReference type="ARBA" id="ARBA00023015"/>
    </source>
</evidence>
<keyword evidence="7" id="KW-1185">Reference proteome</keyword>
<dbReference type="InterPro" id="IPR005119">
    <property type="entry name" value="LysR_subst-bd"/>
</dbReference>
<dbReference type="Proteomes" id="UP001595817">
    <property type="component" value="Unassembled WGS sequence"/>
</dbReference>
<evidence type="ECO:0000256" key="4">
    <source>
        <dbReference type="ARBA" id="ARBA00023163"/>
    </source>
</evidence>
<dbReference type="SUPFAM" id="SSF53850">
    <property type="entry name" value="Periplasmic binding protein-like II"/>
    <property type="match status" value="1"/>
</dbReference>
<organism evidence="6 7">
    <name type="scientific">Chungangia koreensis</name>
    <dbReference type="NCBI Taxonomy" id="752657"/>
    <lineage>
        <taxon>Bacteria</taxon>
        <taxon>Bacillati</taxon>
        <taxon>Bacillota</taxon>
        <taxon>Bacilli</taxon>
        <taxon>Lactobacillales</taxon>
        <taxon>Chungangia</taxon>
    </lineage>
</organism>
<proteinExistence type="inferred from homology"/>
<dbReference type="Gene3D" id="3.40.190.290">
    <property type="match status" value="1"/>
</dbReference>
<dbReference type="PANTHER" id="PTHR30419">
    <property type="entry name" value="HTH-TYPE TRANSCRIPTIONAL REGULATOR YBHD"/>
    <property type="match status" value="1"/>
</dbReference>
<dbReference type="PANTHER" id="PTHR30419:SF24">
    <property type="entry name" value="HTH-TYPE TRANSCRIPTIONAL REGULATOR CZCR"/>
    <property type="match status" value="1"/>
</dbReference>
<dbReference type="SUPFAM" id="SSF46785">
    <property type="entry name" value="Winged helix' DNA-binding domain"/>
    <property type="match status" value="1"/>
</dbReference>
<evidence type="ECO:0000256" key="1">
    <source>
        <dbReference type="ARBA" id="ARBA00009437"/>
    </source>
</evidence>
<dbReference type="InterPro" id="IPR050950">
    <property type="entry name" value="HTH-type_LysR_regulators"/>
</dbReference>
<reference evidence="7" key="1">
    <citation type="journal article" date="2019" name="Int. J. Syst. Evol. Microbiol.">
        <title>The Global Catalogue of Microorganisms (GCM) 10K type strain sequencing project: providing services to taxonomists for standard genome sequencing and annotation.</title>
        <authorList>
            <consortium name="The Broad Institute Genomics Platform"/>
            <consortium name="The Broad Institute Genome Sequencing Center for Infectious Disease"/>
            <person name="Wu L."/>
            <person name="Ma J."/>
        </authorList>
    </citation>
    <scope>NUCLEOTIDE SEQUENCE [LARGE SCALE GENOMIC DNA]</scope>
    <source>
        <strain evidence="7">CCUG 59778</strain>
    </source>
</reference>
<name>A0ABV8X1M6_9LACT</name>
<dbReference type="Pfam" id="PF00126">
    <property type="entry name" value="HTH_1"/>
    <property type="match status" value="1"/>
</dbReference>
<comment type="similarity">
    <text evidence="1">Belongs to the LysR transcriptional regulatory family.</text>
</comment>
<dbReference type="PRINTS" id="PR00039">
    <property type="entry name" value="HTHLYSR"/>
</dbReference>
<feature type="domain" description="HTH lysR-type" evidence="5">
    <location>
        <begin position="1"/>
        <end position="58"/>
    </location>
</feature>
<keyword evidence="3" id="KW-0238">DNA-binding</keyword>
<evidence type="ECO:0000313" key="6">
    <source>
        <dbReference type="EMBL" id="MFC4408880.1"/>
    </source>
</evidence>
<dbReference type="Gene3D" id="1.10.10.10">
    <property type="entry name" value="Winged helix-like DNA-binding domain superfamily/Winged helix DNA-binding domain"/>
    <property type="match status" value="1"/>
</dbReference>
<dbReference type="InterPro" id="IPR036390">
    <property type="entry name" value="WH_DNA-bd_sf"/>
</dbReference>
<dbReference type="PROSITE" id="PS50931">
    <property type="entry name" value="HTH_LYSR"/>
    <property type="match status" value="1"/>
</dbReference>
<dbReference type="InterPro" id="IPR036388">
    <property type="entry name" value="WH-like_DNA-bd_sf"/>
</dbReference>
<dbReference type="RefSeq" id="WP_378151044.1">
    <property type="nucleotide sequence ID" value="NZ_JBHSEC010000001.1"/>
</dbReference>
<evidence type="ECO:0000313" key="7">
    <source>
        <dbReference type="Proteomes" id="UP001595817"/>
    </source>
</evidence>